<dbReference type="Proteomes" id="UP001596042">
    <property type="component" value="Unassembled WGS sequence"/>
</dbReference>
<feature type="non-terminal residue" evidence="2">
    <location>
        <position position="140"/>
    </location>
</feature>
<dbReference type="EMBL" id="JBHSEL010000018">
    <property type="protein sequence ID" value="MFC4623959.1"/>
    <property type="molecule type" value="Genomic_DNA"/>
</dbReference>
<evidence type="ECO:0000313" key="3">
    <source>
        <dbReference type="Proteomes" id="UP001596042"/>
    </source>
</evidence>
<proteinExistence type="predicted"/>
<sequence>MTFFKYLINIFTGTLFSLLRHENREDLEKKAQENFDAIKQLSDFVSVLIRFAFIVAASSFLMDKALEIGGLRGLVLGICAVSAYAITIIFAFRIFLVIYHFEQREIYNIKNKYKSPTQHFIFAIRLVIRLIEEMSIQACD</sequence>
<gene>
    <name evidence="2" type="ORF">ACFO1V_01725</name>
</gene>
<evidence type="ECO:0000313" key="2">
    <source>
        <dbReference type="EMBL" id="MFC4623959.1"/>
    </source>
</evidence>
<comment type="caution">
    <text evidence="2">The sequence shown here is derived from an EMBL/GenBank/DDBJ whole genome shotgun (WGS) entry which is preliminary data.</text>
</comment>
<dbReference type="RefSeq" id="WP_380075038.1">
    <property type="nucleotide sequence ID" value="NZ_JBHSEL010000018.1"/>
</dbReference>
<keyword evidence="3" id="KW-1185">Reference proteome</keyword>
<feature type="transmembrane region" description="Helical" evidence="1">
    <location>
        <begin position="44"/>
        <end position="62"/>
    </location>
</feature>
<keyword evidence="1" id="KW-1133">Transmembrane helix</keyword>
<organism evidence="2 3">
    <name type="scientific">Daeguia caeni</name>
    <dbReference type="NCBI Taxonomy" id="439612"/>
    <lineage>
        <taxon>Bacteria</taxon>
        <taxon>Pseudomonadati</taxon>
        <taxon>Pseudomonadota</taxon>
        <taxon>Alphaproteobacteria</taxon>
        <taxon>Hyphomicrobiales</taxon>
        <taxon>Brucellaceae</taxon>
        <taxon>Daeguia</taxon>
    </lineage>
</organism>
<name>A0ABV9H3N2_9HYPH</name>
<evidence type="ECO:0000256" key="1">
    <source>
        <dbReference type="SAM" id="Phobius"/>
    </source>
</evidence>
<accession>A0ABV9H3N2</accession>
<feature type="transmembrane region" description="Helical" evidence="1">
    <location>
        <begin position="74"/>
        <end position="101"/>
    </location>
</feature>
<keyword evidence="1" id="KW-0812">Transmembrane</keyword>
<reference evidence="3" key="1">
    <citation type="journal article" date="2019" name="Int. J. Syst. Evol. Microbiol.">
        <title>The Global Catalogue of Microorganisms (GCM) 10K type strain sequencing project: providing services to taxonomists for standard genome sequencing and annotation.</title>
        <authorList>
            <consortium name="The Broad Institute Genomics Platform"/>
            <consortium name="The Broad Institute Genome Sequencing Center for Infectious Disease"/>
            <person name="Wu L."/>
            <person name="Ma J."/>
        </authorList>
    </citation>
    <scope>NUCLEOTIDE SEQUENCE [LARGE SCALE GENOMIC DNA]</scope>
    <source>
        <strain evidence="3">CGMCC 1.15731</strain>
    </source>
</reference>
<keyword evidence="1" id="KW-0472">Membrane</keyword>
<protein>
    <submittedName>
        <fullName evidence="2">Uncharacterized protein</fullName>
    </submittedName>
</protein>